<dbReference type="PANTHER" id="PTHR11638:SF18">
    <property type="entry name" value="HEAT SHOCK PROTEIN 104"/>
    <property type="match status" value="1"/>
</dbReference>
<dbReference type="Gene3D" id="3.40.50.300">
    <property type="entry name" value="P-loop containing nucleotide triphosphate hydrolases"/>
    <property type="match status" value="1"/>
</dbReference>
<evidence type="ECO:0000259" key="3">
    <source>
        <dbReference type="Pfam" id="PF07724"/>
    </source>
</evidence>
<dbReference type="GO" id="GO:0005524">
    <property type="term" value="F:ATP binding"/>
    <property type="evidence" value="ECO:0007669"/>
    <property type="project" value="UniProtKB-KW"/>
</dbReference>
<evidence type="ECO:0000313" key="4">
    <source>
        <dbReference type="EMBL" id="KNC75801.1"/>
    </source>
</evidence>
<reference evidence="4 5" key="1">
    <citation type="submission" date="2011-02" db="EMBL/GenBank/DDBJ databases">
        <title>The Genome Sequence of Sphaeroforma arctica JP610.</title>
        <authorList>
            <consortium name="The Broad Institute Genome Sequencing Platform"/>
            <person name="Russ C."/>
            <person name="Cuomo C."/>
            <person name="Young S.K."/>
            <person name="Zeng Q."/>
            <person name="Gargeya S."/>
            <person name="Alvarado L."/>
            <person name="Berlin A."/>
            <person name="Chapman S.B."/>
            <person name="Chen Z."/>
            <person name="Freedman E."/>
            <person name="Gellesch M."/>
            <person name="Goldberg J."/>
            <person name="Griggs A."/>
            <person name="Gujja S."/>
            <person name="Heilman E."/>
            <person name="Heiman D."/>
            <person name="Howarth C."/>
            <person name="Mehta T."/>
            <person name="Neiman D."/>
            <person name="Pearson M."/>
            <person name="Roberts A."/>
            <person name="Saif S."/>
            <person name="Shea T."/>
            <person name="Shenoy N."/>
            <person name="Sisk P."/>
            <person name="Stolte C."/>
            <person name="Sykes S."/>
            <person name="White J."/>
            <person name="Yandava C."/>
            <person name="Burger G."/>
            <person name="Gray M.W."/>
            <person name="Holland P.W.H."/>
            <person name="King N."/>
            <person name="Lang F.B.F."/>
            <person name="Roger A.J."/>
            <person name="Ruiz-Trillo I."/>
            <person name="Haas B."/>
            <person name="Nusbaum C."/>
            <person name="Birren B."/>
        </authorList>
    </citation>
    <scope>NUCLEOTIDE SEQUENCE [LARGE SCALE GENOMIC DNA]</scope>
    <source>
        <strain evidence="4 5">JP610</strain>
    </source>
</reference>
<dbReference type="GO" id="GO:0005737">
    <property type="term" value="C:cytoplasm"/>
    <property type="evidence" value="ECO:0007669"/>
    <property type="project" value="TreeGrafter"/>
</dbReference>
<organism evidence="4 5">
    <name type="scientific">Sphaeroforma arctica JP610</name>
    <dbReference type="NCBI Taxonomy" id="667725"/>
    <lineage>
        <taxon>Eukaryota</taxon>
        <taxon>Ichthyosporea</taxon>
        <taxon>Ichthyophonida</taxon>
        <taxon>Sphaeroforma</taxon>
    </lineage>
</organism>
<keyword evidence="5" id="KW-1185">Reference proteome</keyword>
<sequence length="87" mass="9362">LAGPSGVGKTELAHRIGSAILGKATDVMQHERSFITFDMTAYTGAESVQSFTGSPPGYEGKSPMKEVLMQHPNAVILLDEFEKGYCK</sequence>
<dbReference type="GO" id="GO:0034605">
    <property type="term" value="P:cellular response to heat"/>
    <property type="evidence" value="ECO:0007669"/>
    <property type="project" value="TreeGrafter"/>
</dbReference>
<feature type="non-terminal residue" evidence="4">
    <location>
        <position position="87"/>
    </location>
</feature>
<evidence type="ECO:0000256" key="1">
    <source>
        <dbReference type="ARBA" id="ARBA00022741"/>
    </source>
</evidence>
<keyword evidence="2" id="KW-0067">ATP-binding</keyword>
<feature type="domain" description="ATPase AAA-type core" evidence="3">
    <location>
        <begin position="1"/>
        <end position="83"/>
    </location>
</feature>
<dbReference type="EMBL" id="KQ243415">
    <property type="protein sequence ID" value="KNC75801.1"/>
    <property type="molecule type" value="Genomic_DNA"/>
</dbReference>
<dbReference type="InterPro" id="IPR050130">
    <property type="entry name" value="ClpA_ClpB"/>
</dbReference>
<accession>A0A0L0FH40</accession>
<dbReference type="OrthoDB" id="47330at2759"/>
<dbReference type="InterPro" id="IPR003959">
    <property type="entry name" value="ATPase_AAA_core"/>
</dbReference>
<dbReference type="SUPFAM" id="SSF52540">
    <property type="entry name" value="P-loop containing nucleoside triphosphate hydrolases"/>
    <property type="match status" value="1"/>
</dbReference>
<name>A0A0L0FH40_9EUKA</name>
<dbReference type="STRING" id="667725.A0A0L0FH40"/>
<dbReference type="Proteomes" id="UP000054560">
    <property type="component" value="Unassembled WGS sequence"/>
</dbReference>
<dbReference type="Pfam" id="PF07724">
    <property type="entry name" value="AAA_2"/>
    <property type="match status" value="1"/>
</dbReference>
<feature type="non-terminal residue" evidence="4">
    <location>
        <position position="1"/>
    </location>
</feature>
<dbReference type="InterPro" id="IPR027417">
    <property type="entry name" value="P-loop_NTPase"/>
</dbReference>
<dbReference type="RefSeq" id="XP_014149703.1">
    <property type="nucleotide sequence ID" value="XM_014294228.1"/>
</dbReference>
<dbReference type="GO" id="GO:0016887">
    <property type="term" value="F:ATP hydrolysis activity"/>
    <property type="evidence" value="ECO:0007669"/>
    <property type="project" value="InterPro"/>
</dbReference>
<gene>
    <name evidence="4" type="ORF">SARC_11681</name>
</gene>
<protein>
    <recommendedName>
        <fullName evidence="3">ATPase AAA-type core domain-containing protein</fullName>
    </recommendedName>
</protein>
<dbReference type="PANTHER" id="PTHR11638">
    <property type="entry name" value="ATP-DEPENDENT CLP PROTEASE"/>
    <property type="match status" value="1"/>
</dbReference>
<evidence type="ECO:0000313" key="5">
    <source>
        <dbReference type="Proteomes" id="UP000054560"/>
    </source>
</evidence>
<keyword evidence="1" id="KW-0547">Nucleotide-binding</keyword>
<proteinExistence type="predicted"/>
<evidence type="ECO:0000256" key="2">
    <source>
        <dbReference type="ARBA" id="ARBA00022840"/>
    </source>
</evidence>
<dbReference type="GeneID" id="25912185"/>
<dbReference type="AlphaFoldDB" id="A0A0L0FH40"/>